<reference evidence="1" key="1">
    <citation type="submission" date="2021-06" db="EMBL/GenBank/DDBJ databases">
        <authorList>
            <person name="Kallberg Y."/>
            <person name="Tangrot J."/>
            <person name="Rosling A."/>
        </authorList>
    </citation>
    <scope>NUCLEOTIDE SEQUENCE</scope>
    <source>
        <strain evidence="1">FL966</strain>
    </source>
</reference>
<accession>A0A9N9BPM1</accession>
<gene>
    <name evidence="1" type="ORF">CPELLU_LOCUS5649</name>
</gene>
<name>A0A9N9BPM1_9GLOM</name>
<organism evidence="1 2">
    <name type="scientific">Cetraspora pellucida</name>
    <dbReference type="NCBI Taxonomy" id="1433469"/>
    <lineage>
        <taxon>Eukaryota</taxon>
        <taxon>Fungi</taxon>
        <taxon>Fungi incertae sedis</taxon>
        <taxon>Mucoromycota</taxon>
        <taxon>Glomeromycotina</taxon>
        <taxon>Glomeromycetes</taxon>
        <taxon>Diversisporales</taxon>
        <taxon>Gigasporaceae</taxon>
        <taxon>Cetraspora</taxon>
    </lineage>
</organism>
<proteinExistence type="predicted"/>
<sequence>VAVREAGLARNLLQIHLDQPEPMRLGLWDSPRSLPHGLPSGLPSGLPHGLSWGCS</sequence>
<feature type="non-terminal residue" evidence="1">
    <location>
        <position position="55"/>
    </location>
</feature>
<evidence type="ECO:0000313" key="2">
    <source>
        <dbReference type="Proteomes" id="UP000789759"/>
    </source>
</evidence>
<dbReference type="EMBL" id="CAJVQA010003282">
    <property type="protein sequence ID" value="CAG8570954.1"/>
    <property type="molecule type" value="Genomic_DNA"/>
</dbReference>
<evidence type="ECO:0000313" key="1">
    <source>
        <dbReference type="EMBL" id="CAG8570954.1"/>
    </source>
</evidence>
<dbReference type="Proteomes" id="UP000789759">
    <property type="component" value="Unassembled WGS sequence"/>
</dbReference>
<dbReference type="AlphaFoldDB" id="A0A9N9BPM1"/>
<keyword evidence="2" id="KW-1185">Reference proteome</keyword>
<protein>
    <submittedName>
        <fullName evidence="1">12348_t:CDS:1</fullName>
    </submittedName>
</protein>
<comment type="caution">
    <text evidence="1">The sequence shown here is derived from an EMBL/GenBank/DDBJ whole genome shotgun (WGS) entry which is preliminary data.</text>
</comment>